<evidence type="ECO:0000313" key="2">
    <source>
        <dbReference type="EMBL" id="KKY02241.1"/>
    </source>
</evidence>
<evidence type="ECO:0008006" key="4">
    <source>
        <dbReference type="Google" id="ProtNLM"/>
    </source>
</evidence>
<dbReference type="Proteomes" id="UP000034407">
    <property type="component" value="Unassembled WGS sequence"/>
</dbReference>
<keyword evidence="3" id="KW-1185">Reference proteome</keyword>
<dbReference type="EMBL" id="LBBT01000089">
    <property type="protein sequence ID" value="KKY02241.1"/>
    <property type="molecule type" value="Genomic_DNA"/>
</dbReference>
<evidence type="ECO:0000256" key="1">
    <source>
        <dbReference type="SAM" id="Phobius"/>
    </source>
</evidence>
<sequence>MSKKNIIIGIISILVVGVLVSVVFENRKNPLNSKEDQIEISENKDKNKIEPISKENALKVLKATYGDGVSNTEEDIKQVGNNYEVKVNVSIEEKDDEGEVHYHEQDMGTHKIDIYTGEIKDTKEK</sequence>
<keyword evidence="1" id="KW-1133">Transmembrane helix</keyword>
<accession>A0A0M3DJA6</accession>
<comment type="caution">
    <text evidence="2">The sequence shown here is derived from an EMBL/GenBank/DDBJ whole genome shotgun (WGS) entry which is preliminary data.</text>
</comment>
<dbReference type="AlphaFoldDB" id="A0A0M3DJA6"/>
<feature type="transmembrane region" description="Helical" evidence="1">
    <location>
        <begin position="6"/>
        <end position="24"/>
    </location>
</feature>
<protein>
    <recommendedName>
        <fullName evidence="4">PepSY domain-containing protein</fullName>
    </recommendedName>
</protein>
<organism evidence="2 3">
    <name type="scientific">Paraclostridium benzoelyticum</name>
    <dbReference type="NCBI Taxonomy" id="1629550"/>
    <lineage>
        <taxon>Bacteria</taxon>
        <taxon>Bacillati</taxon>
        <taxon>Bacillota</taxon>
        <taxon>Clostridia</taxon>
        <taxon>Peptostreptococcales</taxon>
        <taxon>Peptostreptococcaceae</taxon>
        <taxon>Paraclostridium</taxon>
    </lineage>
</organism>
<dbReference type="PATRIC" id="fig|1629550.3.peg.3522"/>
<evidence type="ECO:0000313" key="3">
    <source>
        <dbReference type="Proteomes" id="UP000034407"/>
    </source>
</evidence>
<name>A0A0M3DJA6_9FIRM</name>
<reference evidence="2 3" key="1">
    <citation type="submission" date="2015-04" db="EMBL/GenBank/DDBJ databases">
        <title>Microcin producing Clostridium sp. JC272T.</title>
        <authorList>
            <person name="Jyothsna T."/>
            <person name="Sasikala C."/>
            <person name="Ramana C."/>
        </authorList>
    </citation>
    <scope>NUCLEOTIDE SEQUENCE [LARGE SCALE GENOMIC DNA]</scope>
    <source>
        <strain evidence="2 3">JC272</strain>
    </source>
</reference>
<dbReference type="OrthoDB" id="1758234at2"/>
<keyword evidence="1" id="KW-0472">Membrane</keyword>
<proteinExistence type="predicted"/>
<dbReference type="RefSeq" id="WP_046822170.1">
    <property type="nucleotide sequence ID" value="NZ_LBBT01000089.1"/>
</dbReference>
<keyword evidence="1" id="KW-0812">Transmembrane</keyword>
<gene>
    <name evidence="2" type="ORF">VN21_04095</name>
</gene>